<keyword evidence="10" id="KW-1185">Reference proteome</keyword>
<keyword evidence="2 8" id="KW-0575">Peroxidase</keyword>
<comment type="caution">
    <text evidence="9">The sequence shown here is derived from an EMBL/GenBank/DDBJ whole genome shotgun (WGS) entry which is preliminary data.</text>
</comment>
<dbReference type="PROSITE" id="PS00460">
    <property type="entry name" value="GLUTATHIONE_PEROXID_1"/>
    <property type="match status" value="1"/>
</dbReference>
<evidence type="ECO:0000256" key="5">
    <source>
        <dbReference type="ARBA" id="ARBA00023284"/>
    </source>
</evidence>
<dbReference type="InterPro" id="IPR029760">
    <property type="entry name" value="GPX_CS"/>
</dbReference>
<dbReference type="GO" id="GO:0140824">
    <property type="term" value="F:thioredoxin-dependent peroxiredoxin activity"/>
    <property type="evidence" value="ECO:0007669"/>
    <property type="project" value="UniProtKB-EC"/>
</dbReference>
<reference evidence="9" key="1">
    <citation type="submission" date="2022-12" db="EMBL/GenBank/DDBJ databases">
        <authorList>
            <person name="Brejova B."/>
        </authorList>
    </citation>
    <scope>NUCLEOTIDE SEQUENCE</scope>
</reference>
<evidence type="ECO:0000256" key="1">
    <source>
        <dbReference type="ARBA" id="ARBA00006926"/>
    </source>
</evidence>
<dbReference type="OrthoDB" id="446890at2759"/>
<evidence type="ECO:0000256" key="6">
    <source>
        <dbReference type="ARBA" id="ARBA00049091"/>
    </source>
</evidence>
<evidence type="ECO:0000256" key="8">
    <source>
        <dbReference type="RuleBase" id="RU000499"/>
    </source>
</evidence>
<dbReference type="PROSITE" id="PS00763">
    <property type="entry name" value="GLUTATHIONE_PEROXID_2"/>
    <property type="match status" value="1"/>
</dbReference>
<comment type="similarity">
    <text evidence="1 8">Belongs to the glutathione peroxidase family.</text>
</comment>
<evidence type="ECO:0000256" key="7">
    <source>
        <dbReference type="PIRSR" id="PIRSR000303-1"/>
    </source>
</evidence>
<dbReference type="PIRSF" id="PIRSF000303">
    <property type="entry name" value="Glutathion_perox"/>
    <property type="match status" value="1"/>
</dbReference>
<accession>A0A9W4TVZ3</accession>
<dbReference type="AlphaFoldDB" id="A0A9W4TVZ3"/>
<dbReference type="CDD" id="cd00340">
    <property type="entry name" value="GSH_Peroxidase"/>
    <property type="match status" value="1"/>
</dbReference>
<dbReference type="PROSITE" id="PS51355">
    <property type="entry name" value="GLUTATHIONE_PEROXID_3"/>
    <property type="match status" value="1"/>
</dbReference>
<dbReference type="Pfam" id="PF00255">
    <property type="entry name" value="GSHPx"/>
    <property type="match status" value="1"/>
</dbReference>
<dbReference type="Gene3D" id="3.40.30.10">
    <property type="entry name" value="Glutaredoxin"/>
    <property type="match status" value="1"/>
</dbReference>
<dbReference type="FunFam" id="3.40.30.10:FF:000010">
    <property type="entry name" value="Glutathione peroxidase"/>
    <property type="match status" value="1"/>
</dbReference>
<evidence type="ECO:0000313" key="9">
    <source>
        <dbReference type="EMBL" id="CAI5757355.1"/>
    </source>
</evidence>
<name>A0A9W4TVZ3_9ASCO</name>
<dbReference type="InterPro" id="IPR029759">
    <property type="entry name" value="GPX_AS"/>
</dbReference>
<feature type="active site" evidence="7">
    <location>
        <position position="40"/>
    </location>
</feature>
<dbReference type="SUPFAM" id="SSF52833">
    <property type="entry name" value="Thioredoxin-like"/>
    <property type="match status" value="1"/>
</dbReference>
<dbReference type="InterPro" id="IPR036249">
    <property type="entry name" value="Thioredoxin-like_sf"/>
</dbReference>
<dbReference type="PANTHER" id="PTHR11592:SF78">
    <property type="entry name" value="GLUTATHIONE PEROXIDASE"/>
    <property type="match status" value="1"/>
</dbReference>
<gene>
    <name evidence="9" type="ORF">CANVERA_P1869</name>
</gene>
<dbReference type="GO" id="GO:0034599">
    <property type="term" value="P:cellular response to oxidative stress"/>
    <property type="evidence" value="ECO:0007669"/>
    <property type="project" value="TreeGrafter"/>
</dbReference>
<dbReference type="PANTHER" id="PTHR11592">
    <property type="entry name" value="GLUTATHIONE PEROXIDASE"/>
    <property type="match status" value="1"/>
</dbReference>
<dbReference type="Proteomes" id="UP001152885">
    <property type="component" value="Unassembled WGS sequence"/>
</dbReference>
<dbReference type="PRINTS" id="PR01011">
    <property type="entry name" value="GLUTPROXDASE"/>
</dbReference>
<comment type="catalytic activity">
    <reaction evidence="6">
        <text>a hydroperoxide + [thioredoxin]-dithiol = an alcohol + [thioredoxin]-disulfide + H2O</text>
        <dbReference type="Rhea" id="RHEA:62620"/>
        <dbReference type="Rhea" id="RHEA-COMP:10698"/>
        <dbReference type="Rhea" id="RHEA-COMP:10700"/>
        <dbReference type="ChEBI" id="CHEBI:15377"/>
        <dbReference type="ChEBI" id="CHEBI:29950"/>
        <dbReference type="ChEBI" id="CHEBI:30879"/>
        <dbReference type="ChEBI" id="CHEBI:35924"/>
        <dbReference type="ChEBI" id="CHEBI:50058"/>
        <dbReference type="EC" id="1.11.1.24"/>
    </reaction>
</comment>
<keyword evidence="3" id="KW-0049">Antioxidant</keyword>
<keyword evidence="4 8" id="KW-0560">Oxidoreductase</keyword>
<protein>
    <recommendedName>
        <fullName evidence="8">Glutathione peroxidase</fullName>
    </recommendedName>
</protein>
<sequence length="165" mass="19618">MNDENILIYNYKLQNSKNEEIEFSQFRGKVVIIVNVASLCGFTPQYNELQQLYNKYHDHGLEILAFPCNQFAHQEPLSDLEIETSVRKKFNVTFPIMKKINVNGDYESKFYKYLKEQQKDELGFKGIRWNFTKFIIDKQGKVITRFDSFISPLQFESYIKQLLSF</sequence>
<proteinExistence type="inferred from homology"/>
<evidence type="ECO:0000256" key="4">
    <source>
        <dbReference type="ARBA" id="ARBA00023002"/>
    </source>
</evidence>
<dbReference type="InterPro" id="IPR000889">
    <property type="entry name" value="Glutathione_peroxidase"/>
</dbReference>
<keyword evidence="5" id="KW-0676">Redox-active center</keyword>
<evidence type="ECO:0000313" key="10">
    <source>
        <dbReference type="Proteomes" id="UP001152885"/>
    </source>
</evidence>
<evidence type="ECO:0000256" key="2">
    <source>
        <dbReference type="ARBA" id="ARBA00022559"/>
    </source>
</evidence>
<evidence type="ECO:0000256" key="3">
    <source>
        <dbReference type="ARBA" id="ARBA00022862"/>
    </source>
</evidence>
<dbReference type="EMBL" id="CANTUO010000001">
    <property type="protein sequence ID" value="CAI5757355.1"/>
    <property type="molecule type" value="Genomic_DNA"/>
</dbReference>
<organism evidence="9 10">
    <name type="scientific">Candida verbasci</name>
    <dbReference type="NCBI Taxonomy" id="1227364"/>
    <lineage>
        <taxon>Eukaryota</taxon>
        <taxon>Fungi</taxon>
        <taxon>Dikarya</taxon>
        <taxon>Ascomycota</taxon>
        <taxon>Saccharomycotina</taxon>
        <taxon>Pichiomycetes</taxon>
        <taxon>Debaryomycetaceae</taxon>
        <taxon>Candida/Lodderomyces clade</taxon>
        <taxon>Candida</taxon>
    </lineage>
</organism>